<dbReference type="CDD" id="cd07781">
    <property type="entry name" value="ASKHA_NBD_FGGY_L-RBK"/>
    <property type="match status" value="1"/>
</dbReference>
<keyword evidence="6 7" id="KW-0119">Carbohydrate metabolism</keyword>
<dbReference type="PANTHER" id="PTHR43435:SF4">
    <property type="entry name" value="FGGY CARBOHYDRATE KINASE DOMAIN-CONTAINING PROTEIN"/>
    <property type="match status" value="1"/>
</dbReference>
<keyword evidence="1 7" id="KW-0808">Transferase</keyword>
<dbReference type="EC" id="2.7.1.16" evidence="7 8"/>
<organism evidence="12 13">
    <name type="scientific">Planifilum fimeticola</name>
    <dbReference type="NCBI Taxonomy" id="201975"/>
    <lineage>
        <taxon>Bacteria</taxon>
        <taxon>Bacillati</taxon>
        <taxon>Bacillota</taxon>
        <taxon>Bacilli</taxon>
        <taxon>Bacillales</taxon>
        <taxon>Thermoactinomycetaceae</taxon>
        <taxon>Planifilum</taxon>
    </lineage>
</organism>
<reference evidence="12 13" key="1">
    <citation type="submission" date="2018-03" db="EMBL/GenBank/DDBJ databases">
        <title>Genomic Encyclopedia of Archaeal and Bacterial Type Strains, Phase II (KMG-II): from individual species to whole genera.</title>
        <authorList>
            <person name="Goeker M."/>
        </authorList>
    </citation>
    <scope>NUCLEOTIDE SEQUENCE [LARGE SCALE GENOMIC DNA]</scope>
    <source>
        <strain evidence="12 13">DSM 44946</strain>
    </source>
</reference>
<dbReference type="InterPro" id="IPR005929">
    <property type="entry name" value="Ribulokinase"/>
</dbReference>
<dbReference type="UniPathway" id="UPA00145">
    <property type="reaction ID" value="UER00566"/>
</dbReference>
<dbReference type="NCBIfam" id="TIGR01234">
    <property type="entry name" value="L-ribulokinase"/>
    <property type="match status" value="1"/>
</dbReference>
<keyword evidence="5 7" id="KW-0054">Arabinose catabolism</keyword>
<protein>
    <recommendedName>
        <fullName evidence="7 8">Ribulokinase</fullName>
        <ecNumber evidence="7 8">2.7.1.16</ecNumber>
    </recommendedName>
</protein>
<evidence type="ECO:0000256" key="8">
    <source>
        <dbReference type="NCBIfam" id="TIGR01234"/>
    </source>
</evidence>
<evidence type="ECO:0000256" key="9">
    <source>
        <dbReference type="RuleBase" id="RU003455"/>
    </source>
</evidence>
<evidence type="ECO:0000256" key="2">
    <source>
        <dbReference type="ARBA" id="ARBA00022741"/>
    </source>
</evidence>
<dbReference type="AlphaFoldDB" id="A0A2T0LIU0"/>
<gene>
    <name evidence="7" type="primary">araB</name>
    <name evidence="12" type="ORF">CLV97_102152</name>
</gene>
<dbReference type="GO" id="GO:0008741">
    <property type="term" value="F:ribulokinase activity"/>
    <property type="evidence" value="ECO:0007669"/>
    <property type="project" value="UniProtKB-UniRule"/>
</dbReference>
<dbReference type="SUPFAM" id="SSF53067">
    <property type="entry name" value="Actin-like ATPase domain"/>
    <property type="match status" value="2"/>
</dbReference>
<keyword evidence="13" id="KW-1185">Reference proteome</keyword>
<dbReference type="Pfam" id="PF00370">
    <property type="entry name" value="FGGY_N"/>
    <property type="match status" value="1"/>
</dbReference>
<evidence type="ECO:0000313" key="12">
    <source>
        <dbReference type="EMBL" id="PRX42363.1"/>
    </source>
</evidence>
<comment type="similarity">
    <text evidence="7 9">Belongs to the ribulokinase family.</text>
</comment>
<proteinExistence type="inferred from homology"/>
<dbReference type="GO" id="GO:0019569">
    <property type="term" value="P:L-arabinose catabolic process to D-xylulose 5-phosphate"/>
    <property type="evidence" value="ECO:0007669"/>
    <property type="project" value="UniProtKB-UniRule"/>
</dbReference>
<comment type="catalytic activity">
    <reaction evidence="7">
        <text>D-ribulose + ATP = D-ribulose 5-phosphate + ADP + H(+)</text>
        <dbReference type="Rhea" id="RHEA:17601"/>
        <dbReference type="ChEBI" id="CHEBI:15378"/>
        <dbReference type="ChEBI" id="CHEBI:17173"/>
        <dbReference type="ChEBI" id="CHEBI:30616"/>
        <dbReference type="ChEBI" id="CHEBI:58121"/>
        <dbReference type="ChEBI" id="CHEBI:456216"/>
        <dbReference type="EC" id="2.7.1.16"/>
    </reaction>
</comment>
<keyword evidence="4 7" id="KW-0067">ATP-binding</keyword>
<evidence type="ECO:0000256" key="7">
    <source>
        <dbReference type="HAMAP-Rule" id="MF_00520"/>
    </source>
</evidence>
<dbReference type="Gene3D" id="3.30.420.40">
    <property type="match status" value="2"/>
</dbReference>
<dbReference type="Pfam" id="PF02782">
    <property type="entry name" value="FGGY_C"/>
    <property type="match status" value="1"/>
</dbReference>
<evidence type="ECO:0000256" key="1">
    <source>
        <dbReference type="ARBA" id="ARBA00022679"/>
    </source>
</evidence>
<evidence type="ECO:0000259" key="10">
    <source>
        <dbReference type="Pfam" id="PF00370"/>
    </source>
</evidence>
<feature type="domain" description="Carbohydrate kinase FGGY C-terminal" evidence="11">
    <location>
        <begin position="291"/>
        <end position="488"/>
    </location>
</feature>
<keyword evidence="3 7" id="KW-0418">Kinase</keyword>
<dbReference type="GO" id="GO:0019150">
    <property type="term" value="F:D-ribulokinase activity"/>
    <property type="evidence" value="ECO:0007669"/>
    <property type="project" value="RHEA"/>
</dbReference>
<evidence type="ECO:0000256" key="4">
    <source>
        <dbReference type="ARBA" id="ARBA00022840"/>
    </source>
</evidence>
<comment type="caution">
    <text evidence="12">The sequence shown here is derived from an EMBL/GenBank/DDBJ whole genome shotgun (WGS) entry which is preliminary data.</text>
</comment>
<dbReference type="InterPro" id="IPR018485">
    <property type="entry name" value="FGGY_C"/>
</dbReference>
<name>A0A2T0LIU0_9BACL</name>
<evidence type="ECO:0000256" key="5">
    <source>
        <dbReference type="ARBA" id="ARBA00022935"/>
    </source>
</evidence>
<dbReference type="PIRSF" id="PIRSF000538">
    <property type="entry name" value="GlpK"/>
    <property type="match status" value="1"/>
</dbReference>
<accession>A0A2T0LIU0</accession>
<evidence type="ECO:0000259" key="11">
    <source>
        <dbReference type="Pfam" id="PF02782"/>
    </source>
</evidence>
<dbReference type="OrthoDB" id="9805576at2"/>
<dbReference type="EMBL" id="PVNE01000002">
    <property type="protein sequence ID" value="PRX42363.1"/>
    <property type="molecule type" value="Genomic_DNA"/>
</dbReference>
<dbReference type="HAMAP" id="MF_00520">
    <property type="entry name" value="Ribulokinase"/>
    <property type="match status" value="1"/>
</dbReference>
<evidence type="ECO:0000256" key="6">
    <source>
        <dbReference type="ARBA" id="ARBA00023277"/>
    </source>
</evidence>
<sequence length="558" mass="61798">MGRNYSIGVDFGTESARAVLVDLESGEVVASHVKNYPHGVIDEELPGLGVKLDKDWALQNPSDYVEAFVIAVKEMLKKAEGVSPDEIVGIGIDFTSCTMLPVKRDGTPLCNLPSFRKHPHSWVKLWKHHAAQKEADRLNEVAGRMEDSFLPRYGGKISSEWLIPKIWQILNEAPEIYDEADRFIEAADWIVWQLTGRETRNTCTAGYKALWHKQKGFPDRSFFRSLDPRLENLVDEKLSRDLLPIGSKAGELTREMAEKTGLRPGIAVAAANVDAHVSAPAAGVVRPGTMLMIMGTSTCNILLGDEEKWVPGMCGVVEDGVIPGYYGYEAGQSAVGDIFAWFVKNGVPPAYHREAQEKGLSLHELLEQKAERMEAGESGLLALDWLNGNRSVLVDADLTGLILGLSLDTKPEEIYRAWIEATAFGQRMIMDTFIENGIPVDRLVACGGLPYKNQMLMQIYADVLNREVSVAAHLHTPAVGSAMFGAVAGGAFRSIVEASEKLAKLKPERFQPNQKNVQIYERLYQEYRRLHDLFGRGGNDVMKLLKQLKRGRGVPVSL</sequence>
<keyword evidence="2 7" id="KW-0547">Nucleotide-binding</keyword>
<dbReference type="GO" id="GO:0005524">
    <property type="term" value="F:ATP binding"/>
    <property type="evidence" value="ECO:0007669"/>
    <property type="project" value="UniProtKB-UniRule"/>
</dbReference>
<comment type="catalytic activity">
    <reaction evidence="7 9">
        <text>L-ribulose + ATP = L-ribulose 5-phosphate + ADP + H(+)</text>
        <dbReference type="Rhea" id="RHEA:22072"/>
        <dbReference type="ChEBI" id="CHEBI:15378"/>
        <dbReference type="ChEBI" id="CHEBI:16880"/>
        <dbReference type="ChEBI" id="CHEBI:30616"/>
        <dbReference type="ChEBI" id="CHEBI:58226"/>
        <dbReference type="ChEBI" id="CHEBI:456216"/>
        <dbReference type="EC" id="2.7.1.16"/>
    </reaction>
</comment>
<dbReference type="InterPro" id="IPR000577">
    <property type="entry name" value="Carb_kinase_FGGY"/>
</dbReference>
<dbReference type="NCBIfam" id="NF003154">
    <property type="entry name" value="PRK04123.1"/>
    <property type="match status" value="1"/>
</dbReference>
<dbReference type="Proteomes" id="UP000237797">
    <property type="component" value="Unassembled WGS sequence"/>
</dbReference>
<dbReference type="RefSeq" id="WP_106343879.1">
    <property type="nucleotide sequence ID" value="NZ_PVNE01000002.1"/>
</dbReference>
<evidence type="ECO:0000256" key="3">
    <source>
        <dbReference type="ARBA" id="ARBA00022777"/>
    </source>
</evidence>
<comment type="pathway">
    <text evidence="7 9">Carbohydrate degradation; L-arabinose degradation via L-ribulose; D-xylulose 5-phosphate from L-arabinose (bacterial route): step 2/3.</text>
</comment>
<dbReference type="PANTHER" id="PTHR43435">
    <property type="entry name" value="RIBULOKINASE"/>
    <property type="match status" value="1"/>
</dbReference>
<dbReference type="InterPro" id="IPR043129">
    <property type="entry name" value="ATPase_NBD"/>
</dbReference>
<evidence type="ECO:0000313" key="13">
    <source>
        <dbReference type="Proteomes" id="UP000237797"/>
    </source>
</evidence>
<dbReference type="InterPro" id="IPR018484">
    <property type="entry name" value="FGGY_N"/>
</dbReference>
<dbReference type="GO" id="GO:0005737">
    <property type="term" value="C:cytoplasm"/>
    <property type="evidence" value="ECO:0007669"/>
    <property type="project" value="TreeGrafter"/>
</dbReference>
<feature type="domain" description="Carbohydrate kinase FGGY N-terminal" evidence="10">
    <location>
        <begin position="5"/>
        <end position="278"/>
    </location>
</feature>